<organism evidence="3 4">
    <name type="scientific">Candidatus Pullichristensenella stercorigallinarum</name>
    <dbReference type="NCBI Taxonomy" id="2840909"/>
    <lineage>
        <taxon>Bacteria</taxon>
        <taxon>Bacillati</taxon>
        <taxon>Bacillota</taxon>
        <taxon>Clostridia</taxon>
        <taxon>Candidatus Pullichristensenella</taxon>
    </lineage>
</organism>
<name>A0A9D0ZMI1_9FIRM</name>
<dbReference type="Gene3D" id="3.20.20.140">
    <property type="entry name" value="Metal-dependent hydrolases"/>
    <property type="match status" value="1"/>
</dbReference>
<dbReference type="AlphaFoldDB" id="A0A9D0ZMI1"/>
<dbReference type="PANTHER" id="PTHR21240:SF28">
    <property type="entry name" value="ISO-OROTATE DECARBOXYLASE (EUROFUNG)"/>
    <property type="match status" value="1"/>
</dbReference>
<dbReference type="GO" id="GO:0016831">
    <property type="term" value="F:carboxy-lyase activity"/>
    <property type="evidence" value="ECO:0007669"/>
    <property type="project" value="InterPro"/>
</dbReference>
<dbReference type="CDD" id="cd01292">
    <property type="entry name" value="metallo-dependent_hydrolases"/>
    <property type="match status" value="1"/>
</dbReference>
<keyword evidence="1" id="KW-0456">Lyase</keyword>
<gene>
    <name evidence="3" type="ORF">IAA52_07710</name>
</gene>
<dbReference type="InterPro" id="IPR006680">
    <property type="entry name" value="Amidohydro-rel"/>
</dbReference>
<evidence type="ECO:0000313" key="4">
    <source>
        <dbReference type="Proteomes" id="UP000824260"/>
    </source>
</evidence>
<dbReference type="EMBL" id="DVFZ01000078">
    <property type="protein sequence ID" value="HIQ82974.1"/>
    <property type="molecule type" value="Genomic_DNA"/>
</dbReference>
<dbReference type="PANTHER" id="PTHR21240">
    <property type="entry name" value="2-AMINO-3-CARBOXYLMUCONATE-6-SEMIALDEHYDE DECARBOXYLASE"/>
    <property type="match status" value="1"/>
</dbReference>
<accession>A0A9D0ZMI1</accession>
<dbReference type="GO" id="GO:0005737">
    <property type="term" value="C:cytoplasm"/>
    <property type="evidence" value="ECO:0007669"/>
    <property type="project" value="TreeGrafter"/>
</dbReference>
<dbReference type="InterPro" id="IPR032466">
    <property type="entry name" value="Metal_Hydrolase"/>
</dbReference>
<dbReference type="Pfam" id="PF04909">
    <property type="entry name" value="Amidohydro_2"/>
    <property type="match status" value="1"/>
</dbReference>
<evidence type="ECO:0000256" key="1">
    <source>
        <dbReference type="ARBA" id="ARBA00023239"/>
    </source>
</evidence>
<comment type="caution">
    <text evidence="3">The sequence shown here is derived from an EMBL/GenBank/DDBJ whole genome shotgun (WGS) entry which is preliminary data.</text>
</comment>
<feature type="domain" description="Amidohydrolase-related" evidence="2">
    <location>
        <begin position="5"/>
        <end position="245"/>
    </location>
</feature>
<dbReference type="GO" id="GO:0019748">
    <property type="term" value="P:secondary metabolic process"/>
    <property type="evidence" value="ECO:0007669"/>
    <property type="project" value="TreeGrafter"/>
</dbReference>
<evidence type="ECO:0000259" key="2">
    <source>
        <dbReference type="Pfam" id="PF04909"/>
    </source>
</evidence>
<reference evidence="3" key="1">
    <citation type="submission" date="2020-10" db="EMBL/GenBank/DDBJ databases">
        <authorList>
            <person name="Gilroy R."/>
        </authorList>
    </citation>
    <scope>NUCLEOTIDE SEQUENCE</scope>
    <source>
        <strain evidence="3">ChiSjej6B24-2974</strain>
    </source>
</reference>
<reference evidence="3" key="2">
    <citation type="journal article" date="2021" name="PeerJ">
        <title>Extensive microbial diversity within the chicken gut microbiome revealed by metagenomics and culture.</title>
        <authorList>
            <person name="Gilroy R."/>
            <person name="Ravi A."/>
            <person name="Getino M."/>
            <person name="Pursley I."/>
            <person name="Horton D.L."/>
            <person name="Alikhan N.F."/>
            <person name="Baker D."/>
            <person name="Gharbi K."/>
            <person name="Hall N."/>
            <person name="Watson M."/>
            <person name="Adriaenssens E.M."/>
            <person name="Foster-Nyarko E."/>
            <person name="Jarju S."/>
            <person name="Secka A."/>
            <person name="Antonio M."/>
            <person name="Oren A."/>
            <person name="Chaudhuri R.R."/>
            <person name="La Ragione R."/>
            <person name="Hildebrand F."/>
            <person name="Pallen M.J."/>
        </authorList>
    </citation>
    <scope>NUCLEOTIDE SEQUENCE</scope>
    <source>
        <strain evidence="3">ChiSjej6B24-2974</strain>
    </source>
</reference>
<dbReference type="SUPFAM" id="SSF51556">
    <property type="entry name" value="Metallo-dependent hydrolases"/>
    <property type="match status" value="1"/>
</dbReference>
<dbReference type="GO" id="GO:0016787">
    <property type="term" value="F:hydrolase activity"/>
    <property type="evidence" value="ECO:0007669"/>
    <property type="project" value="InterPro"/>
</dbReference>
<proteinExistence type="predicted"/>
<sequence length="246" mass="27021">MAKIIDAHMHLGEDLIYNSNDGEERILGYMEEFSIDGVLLQPGLKTHDWQKACERIRDFAQAHPGRAWGIVSYTPHCSPEEYMEHVSWAVRDLGFVGLKLHPEAYCCAANAPQAQKVYQAARALNVPVMIHTGNGVCSALPSLAIPAARAYPDVTFVLAHAGGGMFGSEALVAAQVCPNIYLETSWCPVYVLKSFVETLGCERLMLGTDNPDNVGVELAKYDALHLSGEQRAWCLGRTAETVFNLR</sequence>
<protein>
    <submittedName>
        <fullName evidence="3">Amidohydrolase family protein</fullName>
    </submittedName>
</protein>
<dbReference type="Proteomes" id="UP000824260">
    <property type="component" value="Unassembled WGS sequence"/>
</dbReference>
<evidence type="ECO:0000313" key="3">
    <source>
        <dbReference type="EMBL" id="HIQ82974.1"/>
    </source>
</evidence>
<dbReference type="InterPro" id="IPR032465">
    <property type="entry name" value="ACMSD"/>
</dbReference>